<evidence type="ECO:0000313" key="17">
    <source>
        <dbReference type="Proteomes" id="UP000030103"/>
    </source>
</evidence>
<evidence type="ECO:0000313" key="16">
    <source>
        <dbReference type="EMBL" id="SUB88096.1"/>
    </source>
</evidence>
<comment type="similarity">
    <text evidence="10 11">Belongs to the TonB-dependent receptor family.</text>
</comment>
<dbReference type="OrthoDB" id="1108421at2"/>
<keyword evidence="8 15" id="KW-0675">Receptor</keyword>
<dbReference type="InterPro" id="IPR023996">
    <property type="entry name" value="TonB-dep_OMP_SusC/RagA"/>
</dbReference>
<dbReference type="GO" id="GO:0015344">
    <property type="term" value="F:siderophore uptake transmembrane transporter activity"/>
    <property type="evidence" value="ECO:0007669"/>
    <property type="project" value="TreeGrafter"/>
</dbReference>
<evidence type="ECO:0000256" key="10">
    <source>
        <dbReference type="PROSITE-ProRule" id="PRU01360"/>
    </source>
</evidence>
<comment type="subcellular location">
    <subcellularLocation>
        <location evidence="1 10">Cell outer membrane</location>
        <topology evidence="1 10">Multi-pass membrane protein</topology>
    </subcellularLocation>
</comment>
<keyword evidence="17" id="KW-1185">Reference proteome</keyword>
<sequence length="1078" mass="120941">MKRFTLFFACLFLSIGAALAQQKVVSGIVISAEDNQPVIGASVIAKGFSGVGAQTDIDGKFSFTAPAAAKTIVVTYIGLQTQEVAISANMRIVMKPESKLLDEVVVVAYGTVRKQSMVGAQSSVSSKQLEKRPITNVSNALGGVAPGVQVLTSSGQPGASADIRIRGFGSINASSAPLYVVDGAIYNGNISDIAAQDIQSMSILKDAASTSLYGSSAGNGVILITTKSGSRAASGKPKFTFTTNLGASRKGQQNYEKVDAMQYYPLRWQQWFNEQKYVQGKSDEQAAYWANYYVQEDLKYNPYAGISSLLGFDPKTKQWIKTNDPKYPGGAIPLIVMPDGSLNPEVKGLLWGDDMDWEKELFRTGFRQEYVISGGLNTDKMKSYMSLSYLGEDGYKKHTSLERYSSRVNLSYDITKWLTLGTNTSISRTHTEQPKADGGKASNAFNFMQYIAPIYPIHQHNDDGSYVLDGLGQKQYDYNPLRPYSGRFNPVYEQFLDKSYGDRDAITSRTFAEFNLYEGLKFRTNLAYDLLRTTKKVRYNNIMGDQPQGLLRILNDRYTTITFNQLLEYDTKLGDHHINAMLGHESYEYNRAHSFLSKENMFLLGIDEMPNLLKMTDMSSYTDKHTKEGYFGRVNYDYKDLYNLSLSYRRDGTSRFLNNRWGNFWSTGLGWIVSNENFMKDAKDWVTFLKIRGSIGQTGNDLISTYYAYQTLFGLGNNNFDRIGLRVANLGNPDLKWEKQTSYDLALEFNLFNRFNGTVEFFNKESDDLLFAYDLPASTGVASIDKNIGKIRNQGIEMDFHYDIFKNRDFKWGVSFNGTIFKNKIVRLPEENRKDGIELAYHKYEEGRSINDYYLNEFIGVDPEDGLAIYRIDDVKYPQLADPNNPDFIGMAKEGEKATWTKDGRYVKKHFAGSSIPKIYGGFGTEASYKGFDFSMQFAYQLGGKTYDTGYQGLMGRRLKAGSAMHIDMLNAWKKPGDITNVPRLDATSTNYDNLTSDRFLISSNSLLLKTVSLGYTLPQKWVQPLELSGARFSIVAENLFFLSKRKGLNPMGKYSGVASAIDYGFAKVITANITLSF</sequence>
<dbReference type="EMBL" id="JRFA01000023">
    <property type="protein sequence ID" value="KGN73417.1"/>
    <property type="molecule type" value="Genomic_DNA"/>
</dbReference>
<evidence type="ECO:0000256" key="1">
    <source>
        <dbReference type="ARBA" id="ARBA00004571"/>
    </source>
</evidence>
<dbReference type="eggNOG" id="COG1629">
    <property type="taxonomic scope" value="Bacteria"/>
</dbReference>
<dbReference type="Pfam" id="PF13715">
    <property type="entry name" value="CarbopepD_reg_2"/>
    <property type="match status" value="1"/>
</dbReference>
<dbReference type="RefSeq" id="WP_036874585.1">
    <property type="nucleotide sequence ID" value="NZ_JRFA01000023.1"/>
</dbReference>
<evidence type="ECO:0000256" key="9">
    <source>
        <dbReference type="ARBA" id="ARBA00023237"/>
    </source>
</evidence>
<dbReference type="GO" id="GO:0009279">
    <property type="term" value="C:cell outer membrane"/>
    <property type="evidence" value="ECO:0007669"/>
    <property type="project" value="UniProtKB-SubCell"/>
</dbReference>
<protein>
    <submittedName>
        <fullName evidence="16">Enterobactin receptor protein</fullName>
    </submittedName>
    <submittedName>
        <fullName evidence="15">TonB-dependent receptor</fullName>
    </submittedName>
</protein>
<dbReference type="NCBIfam" id="TIGR04057">
    <property type="entry name" value="SusC_RagA_signa"/>
    <property type="match status" value="1"/>
</dbReference>
<evidence type="ECO:0000256" key="11">
    <source>
        <dbReference type="RuleBase" id="RU003357"/>
    </source>
</evidence>
<dbReference type="Gene3D" id="2.170.130.10">
    <property type="entry name" value="TonB-dependent receptor, plug domain"/>
    <property type="match status" value="1"/>
</dbReference>
<dbReference type="InterPro" id="IPR036942">
    <property type="entry name" value="Beta-barrel_TonB_sf"/>
</dbReference>
<keyword evidence="3 10" id="KW-1134">Transmembrane beta strand</keyword>
<evidence type="ECO:0000256" key="3">
    <source>
        <dbReference type="ARBA" id="ARBA00022452"/>
    </source>
</evidence>
<dbReference type="InterPro" id="IPR023997">
    <property type="entry name" value="TonB-dep_OMP_SusC/RagA_CS"/>
</dbReference>
<evidence type="ECO:0000313" key="15">
    <source>
        <dbReference type="EMBL" id="KGN73417.1"/>
    </source>
</evidence>
<dbReference type="InterPro" id="IPR000531">
    <property type="entry name" value="Beta-barrel_TonB"/>
</dbReference>
<dbReference type="STRING" id="28115.HQ47_08120"/>
<feature type="signal peptide" evidence="12">
    <location>
        <begin position="1"/>
        <end position="20"/>
    </location>
</feature>
<evidence type="ECO:0000256" key="12">
    <source>
        <dbReference type="SAM" id="SignalP"/>
    </source>
</evidence>
<keyword evidence="2 10" id="KW-0813">Transport</keyword>
<reference evidence="15 17" key="1">
    <citation type="submission" date="2014-09" db="EMBL/GenBank/DDBJ databases">
        <title>Draft Genome Sequence of Porphyromonas macacae COT-192_OH2859.</title>
        <authorList>
            <person name="Wallis C."/>
            <person name="Deusch O."/>
            <person name="O'Flynn C."/>
            <person name="Davis I."/>
            <person name="Horsfall A."/>
            <person name="Kirkwood N."/>
            <person name="Harris S."/>
            <person name="Eisen J.A."/>
            <person name="Coil D.A."/>
            <person name="Darling A.E."/>
            <person name="Jospin G."/>
            <person name="Alexiev A."/>
        </authorList>
    </citation>
    <scope>NUCLEOTIDE SEQUENCE [LARGE SCALE GENOMIC DNA]</scope>
    <source>
        <strain evidence="17">COT-192 OH2859</strain>
        <strain evidence="15">COT-192_OH2859</strain>
    </source>
</reference>
<evidence type="ECO:0000256" key="4">
    <source>
        <dbReference type="ARBA" id="ARBA00022692"/>
    </source>
</evidence>
<name>A0A0A2E733_9PORP</name>
<evidence type="ECO:0000259" key="13">
    <source>
        <dbReference type="Pfam" id="PF00593"/>
    </source>
</evidence>
<dbReference type="PROSITE" id="PS52016">
    <property type="entry name" value="TONB_DEPENDENT_REC_3"/>
    <property type="match status" value="1"/>
</dbReference>
<accession>A0A0A2E733</accession>
<keyword evidence="7 10" id="KW-0472">Membrane</keyword>
<reference evidence="16 18" key="2">
    <citation type="submission" date="2018-06" db="EMBL/GenBank/DDBJ databases">
        <authorList>
            <consortium name="Pathogen Informatics"/>
            <person name="Doyle S."/>
        </authorList>
    </citation>
    <scope>NUCLEOTIDE SEQUENCE [LARGE SCALE GENOMIC DNA]</scope>
    <source>
        <strain evidence="16 18">NCTC11632</strain>
    </source>
</reference>
<keyword evidence="9 10" id="KW-0998">Cell outer membrane</keyword>
<proteinExistence type="inferred from homology"/>
<dbReference type="SUPFAM" id="SSF49464">
    <property type="entry name" value="Carboxypeptidase regulatory domain-like"/>
    <property type="match status" value="1"/>
</dbReference>
<organism evidence="15 17">
    <name type="scientific">Porphyromonas macacae</name>
    <dbReference type="NCBI Taxonomy" id="28115"/>
    <lineage>
        <taxon>Bacteria</taxon>
        <taxon>Pseudomonadati</taxon>
        <taxon>Bacteroidota</taxon>
        <taxon>Bacteroidia</taxon>
        <taxon>Bacteroidales</taxon>
        <taxon>Porphyromonadaceae</taxon>
        <taxon>Porphyromonas</taxon>
    </lineage>
</organism>
<evidence type="ECO:0000313" key="18">
    <source>
        <dbReference type="Proteomes" id="UP000254156"/>
    </source>
</evidence>
<dbReference type="InterPro" id="IPR012910">
    <property type="entry name" value="Plug_dom"/>
</dbReference>
<dbReference type="PANTHER" id="PTHR30069:SF29">
    <property type="entry name" value="HEMOGLOBIN AND HEMOGLOBIN-HAPTOGLOBIN-BINDING PROTEIN 1-RELATED"/>
    <property type="match status" value="1"/>
</dbReference>
<dbReference type="SUPFAM" id="SSF56935">
    <property type="entry name" value="Porins"/>
    <property type="match status" value="1"/>
</dbReference>
<dbReference type="InterPro" id="IPR039426">
    <property type="entry name" value="TonB-dep_rcpt-like"/>
</dbReference>
<dbReference type="InterPro" id="IPR008969">
    <property type="entry name" value="CarboxyPept-like_regulatory"/>
</dbReference>
<evidence type="ECO:0000256" key="8">
    <source>
        <dbReference type="ARBA" id="ARBA00023170"/>
    </source>
</evidence>
<feature type="domain" description="TonB-dependent receptor plug" evidence="14">
    <location>
        <begin position="114"/>
        <end position="221"/>
    </location>
</feature>
<dbReference type="AlphaFoldDB" id="A0A0A2E733"/>
<evidence type="ECO:0000256" key="2">
    <source>
        <dbReference type="ARBA" id="ARBA00022448"/>
    </source>
</evidence>
<dbReference type="Proteomes" id="UP000030103">
    <property type="component" value="Unassembled WGS sequence"/>
</dbReference>
<dbReference type="Gene3D" id="2.40.170.20">
    <property type="entry name" value="TonB-dependent receptor, beta-barrel domain"/>
    <property type="match status" value="1"/>
</dbReference>
<dbReference type="InterPro" id="IPR037066">
    <property type="entry name" value="Plug_dom_sf"/>
</dbReference>
<keyword evidence="4 10" id="KW-0812">Transmembrane</keyword>
<evidence type="ECO:0000256" key="5">
    <source>
        <dbReference type="ARBA" id="ARBA00022729"/>
    </source>
</evidence>
<evidence type="ECO:0000259" key="14">
    <source>
        <dbReference type="Pfam" id="PF07715"/>
    </source>
</evidence>
<feature type="chain" id="PRO_5035986884" evidence="12">
    <location>
        <begin position="21"/>
        <end position="1078"/>
    </location>
</feature>
<evidence type="ECO:0000256" key="6">
    <source>
        <dbReference type="ARBA" id="ARBA00023077"/>
    </source>
</evidence>
<dbReference type="Gene3D" id="2.60.40.1120">
    <property type="entry name" value="Carboxypeptidase-like, regulatory domain"/>
    <property type="match status" value="1"/>
</dbReference>
<evidence type="ECO:0000256" key="7">
    <source>
        <dbReference type="ARBA" id="ARBA00023136"/>
    </source>
</evidence>
<feature type="domain" description="TonB-dependent receptor-like beta-barrel" evidence="13">
    <location>
        <begin position="477"/>
        <end position="822"/>
    </location>
</feature>
<dbReference type="EMBL" id="UGTF01000002">
    <property type="protein sequence ID" value="SUB88096.1"/>
    <property type="molecule type" value="Genomic_DNA"/>
</dbReference>
<dbReference type="Pfam" id="PF07715">
    <property type="entry name" value="Plug"/>
    <property type="match status" value="1"/>
</dbReference>
<dbReference type="GO" id="GO:0044718">
    <property type="term" value="P:siderophore transmembrane transport"/>
    <property type="evidence" value="ECO:0007669"/>
    <property type="project" value="TreeGrafter"/>
</dbReference>
<gene>
    <name evidence="15" type="ORF">HQ47_08120</name>
    <name evidence="16" type="ORF">NCTC11632_00157</name>
</gene>
<dbReference type="NCBIfam" id="TIGR04056">
    <property type="entry name" value="OMP_RagA_SusC"/>
    <property type="match status" value="1"/>
</dbReference>
<dbReference type="Proteomes" id="UP000254156">
    <property type="component" value="Unassembled WGS sequence"/>
</dbReference>
<dbReference type="PANTHER" id="PTHR30069">
    <property type="entry name" value="TONB-DEPENDENT OUTER MEMBRANE RECEPTOR"/>
    <property type="match status" value="1"/>
</dbReference>
<keyword evidence="5 12" id="KW-0732">Signal</keyword>
<dbReference type="Pfam" id="PF00593">
    <property type="entry name" value="TonB_dep_Rec_b-barrel"/>
    <property type="match status" value="1"/>
</dbReference>
<keyword evidence="6 11" id="KW-0798">TonB box</keyword>